<dbReference type="Proteomes" id="UP000295388">
    <property type="component" value="Unassembled WGS sequence"/>
</dbReference>
<dbReference type="AlphaFoldDB" id="A0A4R6KRW5"/>
<dbReference type="OrthoDB" id="3464514at2"/>
<protein>
    <recommendedName>
        <fullName evidence="3">Antibiotic biosynthesis monooxygenase</fullName>
    </recommendedName>
</protein>
<evidence type="ECO:0000313" key="1">
    <source>
        <dbReference type="EMBL" id="TDO54944.1"/>
    </source>
</evidence>
<accession>A0A4R6KRW5</accession>
<evidence type="ECO:0000313" key="2">
    <source>
        <dbReference type="Proteomes" id="UP000295388"/>
    </source>
</evidence>
<dbReference type="EMBL" id="SNWQ01000001">
    <property type="protein sequence ID" value="TDO54944.1"/>
    <property type="molecule type" value="Genomic_DNA"/>
</dbReference>
<comment type="caution">
    <text evidence="1">The sequence shown here is derived from an EMBL/GenBank/DDBJ whole genome shotgun (WGS) entry which is preliminary data.</text>
</comment>
<name>A0A4R6KRW5_9ACTN</name>
<gene>
    <name evidence="1" type="ORF">EV643_101737</name>
</gene>
<evidence type="ECO:0008006" key="3">
    <source>
        <dbReference type="Google" id="ProtNLM"/>
    </source>
</evidence>
<keyword evidence="2" id="KW-1185">Reference proteome</keyword>
<organism evidence="1 2">
    <name type="scientific">Kribbella caucasensis</name>
    <dbReference type="NCBI Taxonomy" id="2512215"/>
    <lineage>
        <taxon>Bacteria</taxon>
        <taxon>Bacillati</taxon>
        <taxon>Actinomycetota</taxon>
        <taxon>Actinomycetes</taxon>
        <taxon>Propionibacteriales</taxon>
        <taxon>Kribbellaceae</taxon>
        <taxon>Kribbella</taxon>
    </lineage>
</organism>
<dbReference type="RefSeq" id="WP_133798465.1">
    <property type="nucleotide sequence ID" value="NZ_SNWQ01000001.1"/>
</dbReference>
<reference evidence="1 2" key="1">
    <citation type="submission" date="2019-03" db="EMBL/GenBank/DDBJ databases">
        <title>Genomic Encyclopedia of Type Strains, Phase III (KMG-III): the genomes of soil and plant-associated and newly described type strains.</title>
        <authorList>
            <person name="Whitman W."/>
        </authorList>
    </citation>
    <scope>NUCLEOTIDE SEQUENCE [LARGE SCALE GENOMIC DNA]</scope>
    <source>
        <strain evidence="1 2">VKM Ac-2527</strain>
    </source>
</reference>
<proteinExistence type="predicted"/>
<sequence length="202" mass="22777">MFVQVIQAHAQDAEQIHAAFDRWAEELAPNATGWLGTTAGVTDDGEFVALARFESAEAARQNSDRQAQDQWWREVSGLFTNEATFHDTEDVDLDLQGDPDTAGFVQVMQGHGTDPDRARELMKQDADKWAEFRPDVIGSEVASYDDGDYTMAMYFTSEEEARIGEKKEPPPELQAQMEEMNKLSAGPPTFFDLKHPWLYSPR</sequence>